<proteinExistence type="predicted"/>
<keyword evidence="1" id="KW-0413">Isomerase</keyword>
<dbReference type="EMBL" id="AUZY01000090">
    <property type="protein sequence ID" value="EQD79614.1"/>
    <property type="molecule type" value="Genomic_DNA"/>
</dbReference>
<dbReference type="GO" id="GO:0009982">
    <property type="term" value="F:pseudouridine synthase activity"/>
    <property type="evidence" value="ECO:0007669"/>
    <property type="project" value="InterPro"/>
</dbReference>
<dbReference type="Gene3D" id="3.30.70.580">
    <property type="entry name" value="Pseudouridine synthase I, catalytic domain, N-terminal subdomain"/>
    <property type="match status" value="1"/>
</dbReference>
<dbReference type="AlphaFoldDB" id="T1DE18"/>
<sequence>MSFLIKFGYIGTCFTGFQKGNGSNSVEDSILAILKRHDISKSIRSAARTDRNVSASGNVIRLSTEMHPEKMLK</sequence>
<dbReference type="InterPro" id="IPR020103">
    <property type="entry name" value="PsdUridine_synth_cat_dom_sf"/>
</dbReference>
<protein>
    <submittedName>
        <fullName evidence="2">tRNA pseudouridine synthase A</fullName>
    </submittedName>
</protein>
<dbReference type="InterPro" id="IPR020094">
    <property type="entry name" value="TruA/RsuA/RluB/E/F_N"/>
</dbReference>
<evidence type="ECO:0000256" key="1">
    <source>
        <dbReference type="ARBA" id="ARBA00023235"/>
    </source>
</evidence>
<reference evidence="2" key="2">
    <citation type="journal article" date="2014" name="ISME J.">
        <title>Microbial stratification in low pH oxic and suboxic macroscopic growths along an acid mine drainage.</title>
        <authorList>
            <person name="Mendez-Garcia C."/>
            <person name="Mesa V."/>
            <person name="Sprenger R.R."/>
            <person name="Richter M."/>
            <person name="Diez M.S."/>
            <person name="Solano J."/>
            <person name="Bargiela R."/>
            <person name="Golyshina O.V."/>
            <person name="Manteca A."/>
            <person name="Ramos J.L."/>
            <person name="Gallego J.R."/>
            <person name="Llorente I."/>
            <person name="Martins Dos Santos V.A."/>
            <person name="Jensen O.N."/>
            <person name="Pelaez A.I."/>
            <person name="Sanchez J."/>
            <person name="Ferrer M."/>
        </authorList>
    </citation>
    <scope>NUCLEOTIDE SEQUENCE</scope>
</reference>
<dbReference type="SUPFAM" id="SSF55120">
    <property type="entry name" value="Pseudouridine synthase"/>
    <property type="match status" value="1"/>
</dbReference>
<dbReference type="GO" id="GO:0001522">
    <property type="term" value="P:pseudouridine synthesis"/>
    <property type="evidence" value="ECO:0007669"/>
    <property type="project" value="InterPro"/>
</dbReference>
<evidence type="ECO:0000313" key="2">
    <source>
        <dbReference type="EMBL" id="EQD79614.1"/>
    </source>
</evidence>
<dbReference type="GO" id="GO:0003723">
    <property type="term" value="F:RNA binding"/>
    <property type="evidence" value="ECO:0007669"/>
    <property type="project" value="InterPro"/>
</dbReference>
<name>T1DE18_9ZZZZ</name>
<gene>
    <name evidence="2" type="ORF">B1B_00119</name>
</gene>
<accession>T1DE18</accession>
<comment type="caution">
    <text evidence="2">The sequence shown here is derived from an EMBL/GenBank/DDBJ whole genome shotgun (WGS) entry which is preliminary data.</text>
</comment>
<organism evidence="2">
    <name type="scientific">mine drainage metagenome</name>
    <dbReference type="NCBI Taxonomy" id="410659"/>
    <lineage>
        <taxon>unclassified sequences</taxon>
        <taxon>metagenomes</taxon>
        <taxon>ecological metagenomes</taxon>
    </lineage>
</organism>
<reference evidence="2" key="1">
    <citation type="submission" date="2013-08" db="EMBL/GenBank/DDBJ databases">
        <authorList>
            <person name="Mendez C."/>
            <person name="Richter M."/>
            <person name="Ferrer M."/>
            <person name="Sanchez J."/>
        </authorList>
    </citation>
    <scope>NUCLEOTIDE SEQUENCE</scope>
</reference>
<feature type="non-terminal residue" evidence="2">
    <location>
        <position position="73"/>
    </location>
</feature>